<comment type="caution">
    <text evidence="1">The sequence shown here is derived from an EMBL/GenBank/DDBJ whole genome shotgun (WGS) entry which is preliminary data.</text>
</comment>
<name>A0A4Y3TSN8_9PROT</name>
<dbReference type="Proteomes" id="UP000317617">
    <property type="component" value="Unassembled WGS sequence"/>
</dbReference>
<dbReference type="AlphaFoldDB" id="A0A4Y3TSN8"/>
<evidence type="ECO:0000313" key="1">
    <source>
        <dbReference type="EMBL" id="GEB84107.1"/>
    </source>
</evidence>
<dbReference type="OrthoDB" id="8477106at2"/>
<proteinExistence type="predicted"/>
<keyword evidence="2" id="KW-1185">Reference proteome</keyword>
<reference evidence="1 2" key="1">
    <citation type="submission" date="2019-06" db="EMBL/GenBank/DDBJ databases">
        <title>Whole genome shotgun sequence of Acetobacter orleanensis NBRC 13752.</title>
        <authorList>
            <person name="Hosoyama A."/>
            <person name="Uohara A."/>
            <person name="Ohji S."/>
            <person name="Ichikawa N."/>
        </authorList>
    </citation>
    <scope>NUCLEOTIDE SEQUENCE [LARGE SCALE GENOMIC DNA]</scope>
    <source>
        <strain evidence="1 2">NBRC 13752</strain>
    </source>
</reference>
<organism evidence="1 2">
    <name type="scientific">Acetobacter orleanensis</name>
    <dbReference type="NCBI Taxonomy" id="104099"/>
    <lineage>
        <taxon>Bacteria</taxon>
        <taxon>Pseudomonadati</taxon>
        <taxon>Pseudomonadota</taxon>
        <taxon>Alphaproteobacteria</taxon>
        <taxon>Acetobacterales</taxon>
        <taxon>Acetobacteraceae</taxon>
        <taxon>Acetobacter</taxon>
    </lineage>
</organism>
<accession>A0A4Y3TSN8</accession>
<protein>
    <submittedName>
        <fullName evidence="1">Uncharacterized protein</fullName>
    </submittedName>
</protein>
<dbReference type="EMBL" id="BJMU01000033">
    <property type="protein sequence ID" value="GEB84107.1"/>
    <property type="molecule type" value="Genomic_DNA"/>
</dbReference>
<sequence length="1060" mass="122755">MSENKNKKNKTRNKNLTNKIRSIMRGNASTSKMVLSIQKCLFEYPSQELKDISDFIKLKTFCIEENTFSAPLDLSKNHFNQINRLKEINDKNIERNYIKILSWYILSNKEKVDTFIDFLAEASYYAICGDADKIQELLVNLPLSDQKSIYSSRIYSALYVFSEKLIKDYLYENINSAWARARLIYPLMYYYINIPNENILDQLLLHVVPKGTNAFIEKEVIKFIINPDCVNSLNISILCYLGLLSHPYDALEYICKGLENKIACGQIENILDIGTVQNLANTFPNHRIAQLAKLLSGEKIDIDNKVENILGIKFPEDSIQKKLFLSIFDCSFYSPPKIKPISKLMESVISIRWSKYPTTEEFNEIDSFRKRYSALPVGVILDSFSRSIYMFTRENINIDFLYCLRMILFTGCVTPLSLMGPGGYDLLKKKFLFRNLSEREAENLISSNFSVPSMPREDRIWICEVNWRLSQLQFAGHLQAWASTAREAFPAWVYPRYLSGLDWGWLESVIEKIGMKPFVGNDNGIYIFFLKQAELFQRESVAFRIAIEPKARRISPETFCLWLFDTYDKNAIAIIRISLMAEVILKLRLADNYMAALTLRVTFLEEAVKRFGFIDHLLSEKDLMQEEEALNANISRMSVGSNQFEITWLTLQVDTNSQNKQIYESYILMNNTLHSSIASQKKKSNYLYDNGSSSEYNSFYSDWPLVMVICGIVNTFISHPTSGIESILSVRIRHDNFRREFSSAISILGRSYFAKVRGVMVDKLVKEFETKIYQEIQIWLDDKMHTKSIKHVNGVFDLIPNQEEMEALIRAVRPMDSLDGMIMVVFEWIKPKLTAQLKSVRENLTSKFSHMLSLRIEETENFLIDNGKDPEEVKSVSEAINSLVVRRARDLREWFKIPRERNSQKLKVIEIIIAVEQRFKMSINSGHLKISTLPLNIANSFIDPDHIRHFYDLISEIIHNCLKHAKKHPVRIRFTNIGNDIVASNLTHLGEDKLENITGHPYQTLHDTLFGEGKSGTKKIAYLSSSIIRKGVTINFIRRKFSYHVKMPKKVFGVIEERRK</sequence>
<evidence type="ECO:0000313" key="2">
    <source>
        <dbReference type="Proteomes" id="UP000317617"/>
    </source>
</evidence>
<gene>
    <name evidence="1" type="ORF">AOR01nite_25840</name>
</gene>
<dbReference type="RefSeq" id="WP_141325506.1">
    <property type="nucleotide sequence ID" value="NZ_BJMU01000033.1"/>
</dbReference>